<evidence type="ECO:0008006" key="3">
    <source>
        <dbReference type="Google" id="ProtNLM"/>
    </source>
</evidence>
<reference evidence="2" key="1">
    <citation type="submission" date="2008-08" db="EMBL/GenBank/DDBJ databases">
        <title>The complete genome sequence of Thermodesulfovibrio yellowstonii strain ATCC 51303 / DSM 11347 / YP87.</title>
        <authorList>
            <person name="Dodson R.J."/>
            <person name="Durkin A.S."/>
            <person name="Wu M."/>
            <person name="Eisen J."/>
            <person name="Sutton G."/>
        </authorList>
    </citation>
    <scope>NUCLEOTIDE SEQUENCE [LARGE SCALE GENOMIC DNA]</scope>
    <source>
        <strain evidence="2">ATCC 51303 / DSM 11347 / YP87</strain>
    </source>
</reference>
<dbReference type="EMBL" id="CP001147">
    <property type="protein sequence ID" value="ACI20240.1"/>
    <property type="molecule type" value="Genomic_DNA"/>
</dbReference>
<dbReference type="EnsemblBacteria" id="ACI20240">
    <property type="protein sequence ID" value="ACI20240"/>
    <property type="gene ID" value="THEYE_A0832"/>
</dbReference>
<dbReference type="SUPFAM" id="SSF88723">
    <property type="entry name" value="PIN domain-like"/>
    <property type="match status" value="1"/>
</dbReference>
<dbReference type="Pfam" id="PF14367">
    <property type="entry name" value="DUF4411"/>
    <property type="match status" value="1"/>
</dbReference>
<dbReference type="RefSeq" id="WP_012544978.1">
    <property type="nucleotide sequence ID" value="NC_011296.1"/>
</dbReference>
<dbReference type="InterPro" id="IPR016541">
    <property type="entry name" value="UCP008505"/>
</dbReference>
<evidence type="ECO:0000313" key="2">
    <source>
        <dbReference type="Proteomes" id="UP000000718"/>
    </source>
</evidence>
<accession>B5YKA8</accession>
<protein>
    <recommendedName>
        <fullName evidence="3">PIN domain protein</fullName>
    </recommendedName>
</protein>
<evidence type="ECO:0000313" key="1">
    <source>
        <dbReference type="EMBL" id="ACI20240.1"/>
    </source>
</evidence>
<sequence>MDREETYLLDANVFIEAARRYYAFDIAPPFWKALSEFAEKGKLISIDRVKNELLRGKDELSKWAKGSFFEWFKSTDDDFILTSYRRVIEWAENHSQFTQEAKKEFYDAENADAWLVAYALSNRNIIVTHEVYKPDVKKEIPIPNICRDFRIEYIDTFEMLRRLNFKFK</sequence>
<gene>
    <name evidence="1" type="ordered locus">THEYE_A0832</name>
</gene>
<name>B5YKA8_THEYD</name>
<reference evidence="1 2" key="2">
    <citation type="journal article" date="2015" name="Genome Announc.">
        <title>Genome Sequence of the Sulfate-Reducing Thermophilic Bacterium Thermodesulfovibrio yellowstonii Strain DSM 11347T (Phylum Nitrospirae).</title>
        <authorList>
            <person name="Bhatnagar S."/>
            <person name="Badger J.H."/>
            <person name="Madupu R."/>
            <person name="Khouri H.M."/>
            <person name="O'Connor E.M."/>
            <person name="Robb F.T."/>
            <person name="Ward N.L."/>
            <person name="Eisen J.A."/>
        </authorList>
    </citation>
    <scope>NUCLEOTIDE SEQUENCE [LARGE SCALE GENOMIC DNA]</scope>
    <source>
        <strain evidence="2">ATCC 51303 / DSM 11347 / YP87</strain>
    </source>
</reference>
<proteinExistence type="predicted"/>
<dbReference type="eggNOG" id="COG1487">
    <property type="taxonomic scope" value="Bacteria"/>
</dbReference>
<organism evidence="1 2">
    <name type="scientific">Thermodesulfovibrio yellowstonii (strain ATCC 51303 / DSM 11347 / YP87)</name>
    <dbReference type="NCBI Taxonomy" id="289376"/>
    <lineage>
        <taxon>Bacteria</taxon>
        <taxon>Pseudomonadati</taxon>
        <taxon>Nitrospirota</taxon>
        <taxon>Thermodesulfovibrionia</taxon>
        <taxon>Thermodesulfovibrionales</taxon>
        <taxon>Thermodesulfovibrionaceae</taxon>
        <taxon>Thermodesulfovibrio</taxon>
    </lineage>
</organism>
<dbReference type="Proteomes" id="UP000000718">
    <property type="component" value="Chromosome"/>
</dbReference>
<dbReference type="KEGG" id="tye:THEYE_A0832"/>
<dbReference type="PATRIC" id="fig|289376.4.peg.822"/>
<dbReference type="OrthoDB" id="3231195at2"/>
<dbReference type="InterPro" id="IPR029060">
    <property type="entry name" value="PIN-like_dom_sf"/>
</dbReference>
<dbReference type="Gene3D" id="3.40.50.1010">
    <property type="entry name" value="5'-nuclease"/>
    <property type="match status" value="1"/>
</dbReference>
<dbReference type="STRING" id="289376.THEYE_A0832"/>
<dbReference type="InParanoid" id="B5YKA8"/>
<keyword evidence="2" id="KW-1185">Reference proteome</keyword>
<dbReference type="AlphaFoldDB" id="B5YKA8"/>
<dbReference type="PIRSF" id="PIRSF008505">
    <property type="entry name" value="UCP008505"/>
    <property type="match status" value="1"/>
</dbReference>
<dbReference type="HOGENOM" id="CLU_116293_0_1_0"/>